<dbReference type="SUPFAM" id="SSF51905">
    <property type="entry name" value="FAD/NAD(P)-binding domain"/>
    <property type="match status" value="1"/>
</dbReference>
<comment type="cofactor">
    <cofactor evidence="8">
        <name>FAD</name>
        <dbReference type="ChEBI" id="CHEBI:57692"/>
    </cofactor>
    <text evidence="8">Binds 1 FAD per subunit.</text>
</comment>
<dbReference type="EMBL" id="FUWY01000003">
    <property type="protein sequence ID" value="SJZ69391.1"/>
    <property type="molecule type" value="Genomic_DNA"/>
</dbReference>
<dbReference type="InterPro" id="IPR008255">
    <property type="entry name" value="Pyr_nucl-diS_OxRdtase_2_AS"/>
</dbReference>
<comment type="subunit">
    <text evidence="7">Homodimer.</text>
</comment>
<dbReference type="GO" id="GO:0019430">
    <property type="term" value="P:removal of superoxide radicals"/>
    <property type="evidence" value="ECO:0007669"/>
    <property type="project" value="UniProtKB-UniRule"/>
</dbReference>
<dbReference type="Proteomes" id="UP000243297">
    <property type="component" value="Unassembled WGS sequence"/>
</dbReference>
<dbReference type="OrthoDB" id="9806179at2"/>
<evidence type="ECO:0000256" key="1">
    <source>
        <dbReference type="ARBA" id="ARBA00009333"/>
    </source>
</evidence>
<evidence type="ECO:0000256" key="7">
    <source>
        <dbReference type="RuleBase" id="RU003880"/>
    </source>
</evidence>
<keyword evidence="4 7" id="KW-0560">Oxidoreductase</keyword>
<reference evidence="11" key="1">
    <citation type="submission" date="2017-02" db="EMBL/GenBank/DDBJ databases">
        <authorList>
            <person name="Varghese N."/>
            <person name="Submissions S."/>
        </authorList>
    </citation>
    <scope>NUCLEOTIDE SEQUENCE [LARGE SCALE GENOMIC DNA]</scope>
    <source>
        <strain evidence="11">ATCC 25662</strain>
    </source>
</reference>
<dbReference type="AlphaFoldDB" id="A0A1T4MR86"/>
<comment type="similarity">
    <text evidence="1 7">Belongs to the class-II pyridine nucleotide-disulfide oxidoreductase family.</text>
</comment>
<dbReference type="GO" id="GO:0004791">
    <property type="term" value="F:thioredoxin-disulfide reductase (NADPH) activity"/>
    <property type="evidence" value="ECO:0007669"/>
    <property type="project" value="UniProtKB-UniRule"/>
</dbReference>
<accession>A0A1T4MR86</accession>
<sequence>MDVQYDVVIIGGGPAGMTAAIYASRAGLKVAMLEKEAPGGKLIKTFEIQNYPSIKEMNGADLAYQMFEHSTHFGAEYLYGDIAKIEDGEVKKIIAADGTEYTAHAIIIATGTKERLLNIPNEDKLTGKGVSYCAVCDGAFFRDKVVTVIGGGNSALEESLYLTQFASQVNIVIRRDVFRAEPIIQSKIEQESKINLIKKHIPVEIIEQDGKVGAIVLEDVDTKERMTVETKAVFPYIGADPNTEFAKDLGIMDKQGYILVDENMETSVKGIFAAGDCISKVLRQVITACGDGAVAAQSAFHYIKG</sequence>
<proteinExistence type="inferred from homology"/>
<dbReference type="PRINTS" id="PR00469">
    <property type="entry name" value="PNDRDTASEII"/>
</dbReference>
<evidence type="ECO:0000256" key="5">
    <source>
        <dbReference type="ARBA" id="ARBA00023157"/>
    </source>
</evidence>
<dbReference type="GO" id="GO:0005737">
    <property type="term" value="C:cytoplasm"/>
    <property type="evidence" value="ECO:0007669"/>
    <property type="project" value="InterPro"/>
</dbReference>
<feature type="domain" description="FAD/NAD(P)-binding" evidence="9">
    <location>
        <begin position="5"/>
        <end position="292"/>
    </location>
</feature>
<dbReference type="Pfam" id="PF07992">
    <property type="entry name" value="Pyr_redox_2"/>
    <property type="match status" value="1"/>
</dbReference>
<keyword evidence="8" id="KW-0521">NADP</keyword>
<dbReference type="PANTHER" id="PTHR48105">
    <property type="entry name" value="THIOREDOXIN REDUCTASE 1-RELATED-RELATED"/>
    <property type="match status" value="1"/>
</dbReference>
<dbReference type="InterPro" id="IPR005982">
    <property type="entry name" value="Thioredox_Rdtase"/>
</dbReference>
<keyword evidence="3 7" id="KW-0274">FAD</keyword>
<evidence type="ECO:0000256" key="8">
    <source>
        <dbReference type="RuleBase" id="RU003881"/>
    </source>
</evidence>
<dbReference type="InterPro" id="IPR050097">
    <property type="entry name" value="Ferredoxin-NADP_redctase_2"/>
</dbReference>
<evidence type="ECO:0000313" key="10">
    <source>
        <dbReference type="EMBL" id="SJZ69391.1"/>
    </source>
</evidence>
<evidence type="ECO:0000256" key="6">
    <source>
        <dbReference type="ARBA" id="ARBA00023284"/>
    </source>
</evidence>
<dbReference type="RefSeq" id="WP_078711768.1">
    <property type="nucleotide sequence ID" value="NZ_FUWY01000003.1"/>
</dbReference>
<comment type="catalytic activity">
    <reaction evidence="7">
        <text>[thioredoxin]-dithiol + NADP(+) = [thioredoxin]-disulfide + NADPH + H(+)</text>
        <dbReference type="Rhea" id="RHEA:20345"/>
        <dbReference type="Rhea" id="RHEA-COMP:10698"/>
        <dbReference type="Rhea" id="RHEA-COMP:10700"/>
        <dbReference type="ChEBI" id="CHEBI:15378"/>
        <dbReference type="ChEBI" id="CHEBI:29950"/>
        <dbReference type="ChEBI" id="CHEBI:50058"/>
        <dbReference type="ChEBI" id="CHEBI:57783"/>
        <dbReference type="ChEBI" id="CHEBI:58349"/>
        <dbReference type="EC" id="1.8.1.9"/>
    </reaction>
</comment>
<name>A0A1T4MR86_9FIRM</name>
<keyword evidence="5" id="KW-1015">Disulfide bond</keyword>
<dbReference type="InterPro" id="IPR023753">
    <property type="entry name" value="FAD/NAD-binding_dom"/>
</dbReference>
<protein>
    <recommendedName>
        <fullName evidence="7">Thioredoxin reductase</fullName>
        <ecNumber evidence="7">1.8.1.9</ecNumber>
    </recommendedName>
</protein>
<evidence type="ECO:0000313" key="11">
    <source>
        <dbReference type="Proteomes" id="UP000243297"/>
    </source>
</evidence>
<dbReference type="EC" id="1.8.1.9" evidence="7"/>
<dbReference type="PROSITE" id="PS00573">
    <property type="entry name" value="PYRIDINE_REDOX_2"/>
    <property type="match status" value="1"/>
</dbReference>
<organism evidence="10 11">
    <name type="scientific">Anaerorhabdus furcosa</name>
    <dbReference type="NCBI Taxonomy" id="118967"/>
    <lineage>
        <taxon>Bacteria</taxon>
        <taxon>Bacillati</taxon>
        <taxon>Bacillota</taxon>
        <taxon>Erysipelotrichia</taxon>
        <taxon>Erysipelotrichales</taxon>
        <taxon>Erysipelotrichaceae</taxon>
        <taxon>Anaerorhabdus</taxon>
    </lineage>
</organism>
<evidence type="ECO:0000256" key="4">
    <source>
        <dbReference type="ARBA" id="ARBA00023002"/>
    </source>
</evidence>
<keyword evidence="11" id="KW-1185">Reference proteome</keyword>
<dbReference type="NCBIfam" id="TIGR01292">
    <property type="entry name" value="TRX_reduct"/>
    <property type="match status" value="1"/>
</dbReference>
<keyword evidence="6 7" id="KW-0676">Redox-active center</keyword>
<keyword evidence="2 7" id="KW-0285">Flavoprotein</keyword>
<dbReference type="PRINTS" id="PR00368">
    <property type="entry name" value="FADPNR"/>
</dbReference>
<dbReference type="Gene3D" id="3.50.50.60">
    <property type="entry name" value="FAD/NAD(P)-binding domain"/>
    <property type="match status" value="2"/>
</dbReference>
<dbReference type="InterPro" id="IPR036188">
    <property type="entry name" value="FAD/NAD-bd_sf"/>
</dbReference>
<dbReference type="STRING" id="118967.SAMN02745191_1363"/>
<gene>
    <name evidence="10" type="ORF">SAMN02745191_1363</name>
</gene>
<evidence type="ECO:0000256" key="2">
    <source>
        <dbReference type="ARBA" id="ARBA00022630"/>
    </source>
</evidence>
<evidence type="ECO:0000256" key="3">
    <source>
        <dbReference type="ARBA" id="ARBA00022827"/>
    </source>
</evidence>
<evidence type="ECO:0000259" key="9">
    <source>
        <dbReference type="Pfam" id="PF07992"/>
    </source>
</evidence>